<dbReference type="AlphaFoldDB" id="C6M1U4"/>
<keyword evidence="2" id="KW-1185">Reference proteome</keyword>
<dbReference type="EMBL" id="ACKO02000002">
    <property type="protein sequence ID" value="EET45772.1"/>
    <property type="molecule type" value="Genomic_DNA"/>
</dbReference>
<comment type="caution">
    <text evidence="1">The sequence shown here is derived from an EMBL/GenBank/DDBJ whole genome shotgun (WGS) entry which is preliminary data.</text>
</comment>
<name>C6M1U4_NEISI</name>
<dbReference type="Proteomes" id="UP000005365">
    <property type="component" value="Unassembled WGS sequence"/>
</dbReference>
<sequence length="154" mass="18205">MKRSILYKLSREALYPPYVELKASGVSEETLGKIQFLDENPTELFWETYISKTEDRVAYFEHDLTIKYCYSDYSESEEELFYSDLDAEIGENKIFILFQSSKTGFCFSRENLKEILDAIYFMDNEDILLYCLDSKVIITGGYRGFTVWEKLKFK</sequence>
<protein>
    <submittedName>
        <fullName evidence="1">Uncharacterized protein</fullName>
    </submittedName>
</protein>
<accession>C6M1U4</accession>
<organism evidence="1 2">
    <name type="scientific">Neisseria sicca ATCC 29256</name>
    <dbReference type="NCBI Taxonomy" id="547045"/>
    <lineage>
        <taxon>Bacteria</taxon>
        <taxon>Pseudomonadati</taxon>
        <taxon>Pseudomonadota</taxon>
        <taxon>Betaproteobacteria</taxon>
        <taxon>Neisseriales</taxon>
        <taxon>Neisseriaceae</taxon>
        <taxon>Neisseria</taxon>
    </lineage>
</organism>
<evidence type="ECO:0000313" key="1">
    <source>
        <dbReference type="EMBL" id="EET45772.1"/>
    </source>
</evidence>
<evidence type="ECO:0000313" key="2">
    <source>
        <dbReference type="Proteomes" id="UP000005365"/>
    </source>
</evidence>
<reference evidence="1" key="1">
    <citation type="submission" date="2009-07" db="EMBL/GenBank/DDBJ databases">
        <authorList>
            <person name="Weinstock G."/>
            <person name="Sodergren E."/>
            <person name="Clifton S."/>
            <person name="Fulton L."/>
            <person name="Fulton B."/>
            <person name="Courtney L."/>
            <person name="Fronick C."/>
            <person name="Harrison M."/>
            <person name="Strong C."/>
            <person name="Farmer C."/>
            <person name="Delahaunty K."/>
            <person name="Markovic C."/>
            <person name="Hall O."/>
            <person name="Minx P."/>
            <person name="Tomlinson C."/>
            <person name="Mitreva M."/>
            <person name="Nelson J."/>
            <person name="Hou S."/>
            <person name="Wollam A."/>
            <person name="Pepin K.H."/>
            <person name="Johnson M."/>
            <person name="Bhonagiri V."/>
            <person name="Nash W.E."/>
            <person name="Warren W."/>
            <person name="Chinwalla A."/>
            <person name="Mardis E.R."/>
            <person name="Wilson R.K."/>
        </authorList>
    </citation>
    <scope>NUCLEOTIDE SEQUENCE [LARGE SCALE GENOMIC DNA]</scope>
    <source>
        <strain evidence="1">ATCC 29256</strain>
    </source>
</reference>
<dbReference type="STRING" id="490.A6J88_10080"/>
<gene>
    <name evidence="1" type="ORF">NEISICOT_00481</name>
</gene>
<proteinExistence type="predicted"/>